<dbReference type="Proteomes" id="UP000775213">
    <property type="component" value="Unassembled WGS sequence"/>
</dbReference>
<feature type="compositionally biased region" description="Polar residues" evidence="1">
    <location>
        <begin position="164"/>
        <end position="175"/>
    </location>
</feature>
<organism evidence="4 5">
    <name type="scientific">Dendrobium chrysotoxum</name>
    <name type="common">Orchid</name>
    <dbReference type="NCBI Taxonomy" id="161865"/>
    <lineage>
        <taxon>Eukaryota</taxon>
        <taxon>Viridiplantae</taxon>
        <taxon>Streptophyta</taxon>
        <taxon>Embryophyta</taxon>
        <taxon>Tracheophyta</taxon>
        <taxon>Spermatophyta</taxon>
        <taxon>Magnoliopsida</taxon>
        <taxon>Liliopsida</taxon>
        <taxon>Asparagales</taxon>
        <taxon>Orchidaceae</taxon>
        <taxon>Epidendroideae</taxon>
        <taxon>Malaxideae</taxon>
        <taxon>Dendrobiinae</taxon>
        <taxon>Dendrobium</taxon>
    </lineage>
</organism>
<keyword evidence="5" id="KW-1185">Reference proteome</keyword>
<sequence length="731" mass="78997">MATLVPGVLIKLLQYMNTDVKIAGEYRSSLLQVVSIVPALSGGELFSNQGFYLKVSDSCHAAYVSLPDEHDELILSDKIQLGQYIYVDRFEAASPVPVIRGVRPLPGRHPCAGSPEDLVDTCLLSFLNCSKGTVNLPLAKDSSILAKVNGTVKVEKLEKKKASLNRSTSSSSKQSPHIIVEKKQTNHVTSSSVSSRSISSSSTSSQSVSVSVEKLPNGVKQLLQLGDVKGMEKSSNQRMNLLEKTTSVLKATATGRKSSVGNSIVNQVPGIELGPKGLRKSWEGSSVETKGRDNSNPKPSKIDKKPSVYSSLNLRRKPLSVERPVPKEEREAQSPLKKGNLNALEDVDMSVIQRVSTIKKTPEAFNSNNVSSSNLVKISSNGRRLTDGNISWSYLPPTLVKLGKEVLKFRDAAQQAAIEALQEASAAESLVRCLSFLHQLVCLKKLFNCLSSLYAELTSTAKEDKDPQQAVEQFLTLHASLTHSSLVSDSLHRSIGSATITDETVRTPVTDDTIRISDDNHHRAATWVQAALATDLSSLALYTHKSKFAPSAATSTPVVVALDNLVNGMASAKANSASQVKSRVKTVKQRATVATTRRWEKGVGVKEGVELARALEEEAKYWFVGYVERFLDAEANGAATQQPWDRDVVPGMLSQLKKVNDWLNVAKIRDGGLQDGGVPLETVDRLRKKIYDYLLTHVESAAVALGCSGSAIAGGSFPATVVASESQGKRI</sequence>
<evidence type="ECO:0000313" key="5">
    <source>
        <dbReference type="Proteomes" id="UP000775213"/>
    </source>
</evidence>
<protein>
    <submittedName>
        <fullName evidence="4">Uncharacterized protein</fullName>
    </submittedName>
</protein>
<name>A0AAV7GEW4_DENCH</name>
<dbReference type="InterPro" id="IPR049172">
    <property type="entry name" value="DUF6857_pln"/>
</dbReference>
<accession>A0AAV7GEW4</accession>
<evidence type="ECO:0000259" key="2">
    <source>
        <dbReference type="Pfam" id="PF06075"/>
    </source>
</evidence>
<feature type="domain" description="DUF6857" evidence="3">
    <location>
        <begin position="445"/>
        <end position="704"/>
    </location>
</feature>
<evidence type="ECO:0000313" key="4">
    <source>
        <dbReference type="EMBL" id="KAH0454082.1"/>
    </source>
</evidence>
<gene>
    <name evidence="4" type="ORF">IEQ34_018406</name>
</gene>
<feature type="region of interest" description="Disordered" evidence="1">
    <location>
        <begin position="267"/>
        <end position="339"/>
    </location>
</feature>
<proteinExistence type="predicted"/>
<evidence type="ECO:0000259" key="3">
    <source>
        <dbReference type="Pfam" id="PF21647"/>
    </source>
</evidence>
<dbReference type="InterPro" id="IPR048297">
    <property type="entry name" value="DUF936_dom_pln"/>
</dbReference>
<evidence type="ECO:0000256" key="1">
    <source>
        <dbReference type="SAM" id="MobiDB-lite"/>
    </source>
</evidence>
<reference evidence="4 5" key="1">
    <citation type="journal article" date="2021" name="Hortic Res">
        <title>Chromosome-scale assembly of the Dendrobium chrysotoxum genome enhances the understanding of orchid evolution.</title>
        <authorList>
            <person name="Zhang Y."/>
            <person name="Zhang G.Q."/>
            <person name="Zhang D."/>
            <person name="Liu X.D."/>
            <person name="Xu X.Y."/>
            <person name="Sun W.H."/>
            <person name="Yu X."/>
            <person name="Zhu X."/>
            <person name="Wang Z.W."/>
            <person name="Zhao X."/>
            <person name="Zhong W.Y."/>
            <person name="Chen H."/>
            <person name="Yin W.L."/>
            <person name="Huang T."/>
            <person name="Niu S.C."/>
            <person name="Liu Z.J."/>
        </authorList>
    </citation>
    <scope>NUCLEOTIDE SEQUENCE [LARGE SCALE GENOMIC DNA]</scope>
    <source>
        <strain evidence="4">Lindl</strain>
    </source>
</reference>
<feature type="region of interest" description="Disordered" evidence="1">
    <location>
        <begin position="160"/>
        <end position="211"/>
    </location>
</feature>
<dbReference type="AlphaFoldDB" id="A0AAV7GEW4"/>
<dbReference type="PANTHER" id="PTHR31928:SF4">
    <property type="entry name" value="OS08G0541500 PROTEIN"/>
    <property type="match status" value="1"/>
</dbReference>
<dbReference type="InterPro" id="IPR010341">
    <property type="entry name" value="DUF936_pln"/>
</dbReference>
<feature type="domain" description="DUF936" evidence="2">
    <location>
        <begin position="4"/>
        <end position="119"/>
    </location>
</feature>
<feature type="domain" description="DUF6857" evidence="3">
    <location>
        <begin position="380"/>
        <end position="440"/>
    </location>
</feature>
<dbReference type="Pfam" id="PF21647">
    <property type="entry name" value="DUF6857"/>
    <property type="match status" value="2"/>
</dbReference>
<feature type="compositionally biased region" description="Low complexity" evidence="1">
    <location>
        <begin position="188"/>
        <end position="211"/>
    </location>
</feature>
<dbReference type="Pfam" id="PF06075">
    <property type="entry name" value="DUF936"/>
    <property type="match status" value="1"/>
</dbReference>
<dbReference type="PANTHER" id="PTHR31928">
    <property type="entry name" value="EXPRESSED PROTEIN"/>
    <property type="match status" value="1"/>
</dbReference>
<dbReference type="EMBL" id="JAGFBR010000016">
    <property type="protein sequence ID" value="KAH0454082.1"/>
    <property type="molecule type" value="Genomic_DNA"/>
</dbReference>
<comment type="caution">
    <text evidence="4">The sequence shown here is derived from an EMBL/GenBank/DDBJ whole genome shotgun (WGS) entry which is preliminary data.</text>
</comment>
<feature type="compositionally biased region" description="Basic and acidic residues" evidence="1">
    <location>
        <begin position="289"/>
        <end position="306"/>
    </location>
</feature>